<dbReference type="PANTHER" id="PTHR35039">
    <property type="entry name" value="3-KETO-L-GULONATE-6-PHOSPHATE DECARBOXYLASE SGBH-RELATED"/>
    <property type="match status" value="1"/>
</dbReference>
<evidence type="ECO:0000313" key="9">
    <source>
        <dbReference type="EMBL" id="MFB5191237.1"/>
    </source>
</evidence>
<dbReference type="Gene3D" id="3.20.20.70">
    <property type="entry name" value="Aldolase class I"/>
    <property type="match status" value="1"/>
</dbReference>
<name>A0ABV5AHT5_9BACL</name>
<evidence type="ECO:0000259" key="8">
    <source>
        <dbReference type="SMART" id="SM00934"/>
    </source>
</evidence>
<feature type="domain" description="Orotidine 5'-phosphate decarboxylase" evidence="8">
    <location>
        <begin position="2"/>
        <end position="200"/>
    </location>
</feature>
<dbReference type="NCBIfam" id="TIGR03128">
    <property type="entry name" value="RuMP_HxlA"/>
    <property type="match status" value="1"/>
</dbReference>
<sequence>MKIQLALDRVDMDEAIAIASAVSDSVDWIEVGTSLVKEFGMQSIRTMREVFPHKTILADMKTFDNAAYEMKLCFEAGANVATVMGAAPMATIELCKRVADEYGAHVMIDLLNVSADKVDELRRLTGVTWCYHVSKDEQEGQGTSAVSLSLATRPTGVRAAAAGGITVDSIPHFSRLGVDILVVGSAITKARDPREAARYFREVIEENANERELVER</sequence>
<evidence type="ECO:0000256" key="1">
    <source>
        <dbReference type="ARBA" id="ARBA00000718"/>
    </source>
</evidence>
<evidence type="ECO:0000256" key="5">
    <source>
        <dbReference type="ARBA" id="ARBA00022563"/>
    </source>
</evidence>
<dbReference type="EC" id="4.1.2.43" evidence="4"/>
<comment type="caution">
    <text evidence="9">The sequence shown here is derived from an EMBL/GenBank/DDBJ whole genome shotgun (WGS) entry which is preliminary data.</text>
</comment>
<protein>
    <recommendedName>
        <fullName evidence="4">3-hexulose-6-phosphate synthase</fullName>
        <ecNumber evidence="4">4.1.2.43</ecNumber>
    </recommendedName>
</protein>
<dbReference type="InterPro" id="IPR001754">
    <property type="entry name" value="OMPdeCOase_dom"/>
</dbReference>
<keyword evidence="7" id="KW-0119">Carbohydrate metabolism</keyword>
<dbReference type="InterPro" id="IPR013785">
    <property type="entry name" value="Aldolase_TIM"/>
</dbReference>
<keyword evidence="10" id="KW-1185">Reference proteome</keyword>
<evidence type="ECO:0000256" key="2">
    <source>
        <dbReference type="ARBA" id="ARBA00005014"/>
    </source>
</evidence>
<comment type="similarity">
    <text evidence="3">Belongs to the HPS/KGPDC family. HPS subfamily.</text>
</comment>
<evidence type="ECO:0000256" key="4">
    <source>
        <dbReference type="ARBA" id="ARBA00012890"/>
    </source>
</evidence>
<dbReference type="InterPro" id="IPR017553">
    <property type="entry name" value="3-hexulose-6-phosphate_synth"/>
</dbReference>
<proteinExistence type="inferred from homology"/>
<dbReference type="InterPro" id="IPR011060">
    <property type="entry name" value="RibuloseP-bd_barrel"/>
</dbReference>
<comment type="catalytic activity">
    <reaction evidence="1">
        <text>D-ribulose 5-phosphate + formaldehyde = D-arabino-hex-3-ulose 6-phosphate</text>
        <dbReference type="Rhea" id="RHEA:25201"/>
        <dbReference type="ChEBI" id="CHEBI:16842"/>
        <dbReference type="ChEBI" id="CHEBI:58121"/>
        <dbReference type="ChEBI" id="CHEBI:58542"/>
        <dbReference type="EC" id="4.1.2.43"/>
    </reaction>
</comment>
<dbReference type="PANTHER" id="PTHR35039:SF3">
    <property type="entry name" value="3-KETO-L-GULONATE-6-PHOSPHATE DECARBOXYLASE SGBH-RELATED"/>
    <property type="match status" value="1"/>
</dbReference>
<evidence type="ECO:0000256" key="7">
    <source>
        <dbReference type="ARBA" id="ARBA00023277"/>
    </source>
</evidence>
<keyword evidence="6 9" id="KW-0456">Lyase</keyword>
<gene>
    <name evidence="9" type="ORF">KKP3000_000007</name>
</gene>
<evidence type="ECO:0000256" key="3">
    <source>
        <dbReference type="ARBA" id="ARBA00006350"/>
    </source>
</evidence>
<reference evidence="9 10" key="1">
    <citation type="journal article" date="2024" name="Int. J. Mol. Sci.">
        <title>Exploration of Alicyclobacillus spp. Genome in Search of Antibiotic Resistance.</title>
        <authorList>
            <person name="Bucka-Kolendo J."/>
            <person name="Kiousi D.E."/>
            <person name="Dekowska A."/>
            <person name="Mikolajczuk-Szczyrba A."/>
            <person name="Karadedos D.M."/>
            <person name="Michael P."/>
            <person name="Galanis A."/>
            <person name="Sokolowska B."/>
        </authorList>
    </citation>
    <scope>NUCLEOTIDE SEQUENCE [LARGE SCALE GENOMIC DNA]</scope>
    <source>
        <strain evidence="9 10">KKP 3000</strain>
    </source>
</reference>
<dbReference type="RefSeq" id="WP_275473853.1">
    <property type="nucleotide sequence ID" value="NZ_CP162940.1"/>
</dbReference>
<dbReference type="SMART" id="SM00934">
    <property type="entry name" value="OMPdecase"/>
    <property type="match status" value="1"/>
</dbReference>
<organism evidence="9 10">
    <name type="scientific">Alicyclobacillus fastidiosus</name>
    <dbReference type="NCBI Taxonomy" id="392011"/>
    <lineage>
        <taxon>Bacteria</taxon>
        <taxon>Bacillati</taxon>
        <taxon>Bacillota</taxon>
        <taxon>Bacilli</taxon>
        <taxon>Bacillales</taxon>
        <taxon>Alicyclobacillaceae</taxon>
        <taxon>Alicyclobacillus</taxon>
    </lineage>
</organism>
<accession>A0ABV5AHT5</accession>
<evidence type="ECO:0000313" key="10">
    <source>
        <dbReference type="Proteomes" id="UP001579974"/>
    </source>
</evidence>
<dbReference type="GO" id="GO:0004590">
    <property type="term" value="F:orotidine-5'-phosphate decarboxylase activity"/>
    <property type="evidence" value="ECO:0007669"/>
    <property type="project" value="UniProtKB-EC"/>
</dbReference>
<dbReference type="Pfam" id="PF00215">
    <property type="entry name" value="OMPdecase"/>
    <property type="match status" value="1"/>
</dbReference>
<evidence type="ECO:0000256" key="6">
    <source>
        <dbReference type="ARBA" id="ARBA00023239"/>
    </source>
</evidence>
<dbReference type="CDD" id="cd04726">
    <property type="entry name" value="KGPDC_HPS"/>
    <property type="match status" value="1"/>
</dbReference>
<dbReference type="Proteomes" id="UP001579974">
    <property type="component" value="Unassembled WGS sequence"/>
</dbReference>
<dbReference type="InterPro" id="IPR041710">
    <property type="entry name" value="HPS/KGPDC"/>
</dbReference>
<dbReference type="SUPFAM" id="SSF51366">
    <property type="entry name" value="Ribulose-phoshate binding barrel"/>
    <property type="match status" value="1"/>
</dbReference>
<dbReference type="EMBL" id="JBDXSU010000010">
    <property type="protein sequence ID" value="MFB5191237.1"/>
    <property type="molecule type" value="Genomic_DNA"/>
</dbReference>
<comment type="pathway">
    <text evidence="2">One-carbon metabolism; formaldehyde assimilation via RuMP pathway; D-fructose 6-phosphate from D-ribulose 5-phosphate and formaldehyde: step 1/2.</text>
</comment>
<keyword evidence="5" id="KW-0554">One-carbon metabolism</keyword>